<dbReference type="EMBL" id="JANLCK010000021">
    <property type="protein sequence ID" value="MCS5728112.1"/>
    <property type="molecule type" value="Genomic_DNA"/>
</dbReference>
<keyword evidence="3" id="KW-0001">2Fe-2S</keyword>
<dbReference type="AlphaFoldDB" id="A0AA41XH52"/>
<evidence type="ECO:0000256" key="5">
    <source>
        <dbReference type="ARBA" id="ARBA00023002"/>
    </source>
</evidence>
<dbReference type="InterPro" id="IPR017927">
    <property type="entry name" value="FAD-bd_FR_type"/>
</dbReference>
<evidence type="ECO:0000256" key="6">
    <source>
        <dbReference type="ARBA" id="ARBA00023004"/>
    </source>
</evidence>
<evidence type="ECO:0000256" key="2">
    <source>
        <dbReference type="ARBA" id="ARBA00022630"/>
    </source>
</evidence>
<dbReference type="InterPro" id="IPR050415">
    <property type="entry name" value="MRET"/>
</dbReference>
<dbReference type="PRINTS" id="PR00409">
    <property type="entry name" value="PHDIOXRDTASE"/>
</dbReference>
<dbReference type="PANTHER" id="PTHR47354">
    <property type="entry name" value="NADH OXIDOREDUCTASE HCR"/>
    <property type="match status" value="1"/>
</dbReference>
<evidence type="ECO:0000256" key="1">
    <source>
        <dbReference type="ARBA" id="ARBA00001974"/>
    </source>
</evidence>
<evidence type="ECO:0000313" key="10">
    <source>
        <dbReference type="EMBL" id="MCS5728112.1"/>
    </source>
</evidence>
<dbReference type="SUPFAM" id="SSF54292">
    <property type="entry name" value="2Fe-2S ferredoxin-like"/>
    <property type="match status" value="1"/>
</dbReference>
<evidence type="ECO:0000256" key="7">
    <source>
        <dbReference type="ARBA" id="ARBA00023014"/>
    </source>
</evidence>
<dbReference type="CDD" id="cd06185">
    <property type="entry name" value="PDR_like"/>
    <property type="match status" value="1"/>
</dbReference>
<protein>
    <submittedName>
        <fullName evidence="10">PDR/VanB family oxidoreductase</fullName>
    </submittedName>
</protein>
<evidence type="ECO:0000259" key="8">
    <source>
        <dbReference type="PROSITE" id="PS51085"/>
    </source>
</evidence>
<comment type="caution">
    <text evidence="10">The sequence shown here is derived from an EMBL/GenBank/DDBJ whole genome shotgun (WGS) entry which is preliminary data.</text>
</comment>
<sequence>MNDAQHGALRVRVDRIERVTPEINRYTFSPVDGGWLPPFSGGSHVRVLIPWEGETRRNAYSLMSSPYDTSRYQIAVRRVDDGRRGSIALHTDVREGDVLSVTTPANLFPVSKHARHHLFIAGGVGVTPIYAQLEELDVKGGSFELHLAVRGPEHAALGRELKERYGERVTVYGEEAGTRLSARDILRDRPLGTHAYVCGPSRMVDDVIGSAHDLGWTDSHIHFERFEDLGSTGEPFSVTLARSGAVVEVSPDQSLLEAVEEAGHKLPYLCRGGACGECETEVLELEGTIDHRDDWLSETERAACNVIMPCVSRATCSKLVINA</sequence>
<dbReference type="InterPro" id="IPR012675">
    <property type="entry name" value="Beta-grasp_dom_sf"/>
</dbReference>
<proteinExistence type="predicted"/>
<comment type="cofactor">
    <cofactor evidence="1">
        <name>FAD</name>
        <dbReference type="ChEBI" id="CHEBI:57692"/>
    </cofactor>
</comment>
<dbReference type="PANTHER" id="PTHR47354:SF1">
    <property type="entry name" value="CARNITINE MONOOXYGENASE REDUCTASE SUBUNIT"/>
    <property type="match status" value="1"/>
</dbReference>
<dbReference type="InterPro" id="IPR017938">
    <property type="entry name" value="Riboflavin_synthase-like_b-brl"/>
</dbReference>
<keyword evidence="7" id="KW-0411">Iron-sulfur</keyword>
<dbReference type="InterPro" id="IPR054582">
    <property type="entry name" value="DmmA-like_N"/>
</dbReference>
<dbReference type="PROSITE" id="PS51085">
    <property type="entry name" value="2FE2S_FER_2"/>
    <property type="match status" value="1"/>
</dbReference>
<feature type="domain" description="FAD-binding FR-type" evidence="9">
    <location>
        <begin position="6"/>
        <end position="111"/>
    </location>
</feature>
<keyword evidence="5" id="KW-0560">Oxidoreductase</keyword>
<dbReference type="CDD" id="cd00207">
    <property type="entry name" value="fer2"/>
    <property type="match status" value="1"/>
</dbReference>
<dbReference type="Gene3D" id="3.40.50.80">
    <property type="entry name" value="Nucleotide-binding domain of ferredoxin-NADP reductase (FNR) module"/>
    <property type="match status" value="1"/>
</dbReference>
<dbReference type="RefSeq" id="WP_259531219.1">
    <property type="nucleotide sequence ID" value="NZ_JANLCK010000021.1"/>
</dbReference>
<dbReference type="SUPFAM" id="SSF63380">
    <property type="entry name" value="Riboflavin synthase domain-like"/>
    <property type="match status" value="1"/>
</dbReference>
<dbReference type="SUPFAM" id="SSF52343">
    <property type="entry name" value="Ferredoxin reductase-like, C-terminal NADP-linked domain"/>
    <property type="match status" value="1"/>
</dbReference>
<name>A0AA41XH52_9MICO</name>
<dbReference type="Gene3D" id="3.10.20.30">
    <property type="match status" value="1"/>
</dbReference>
<keyword evidence="2" id="KW-0285">Flavoprotein</keyword>
<dbReference type="InterPro" id="IPR036010">
    <property type="entry name" value="2Fe-2S_ferredoxin-like_sf"/>
</dbReference>
<dbReference type="GO" id="GO:0016491">
    <property type="term" value="F:oxidoreductase activity"/>
    <property type="evidence" value="ECO:0007669"/>
    <property type="project" value="UniProtKB-KW"/>
</dbReference>
<dbReference type="Pfam" id="PF22290">
    <property type="entry name" value="DmmA-like_N"/>
    <property type="match status" value="1"/>
</dbReference>
<dbReference type="Proteomes" id="UP001165587">
    <property type="component" value="Unassembled WGS sequence"/>
</dbReference>
<evidence type="ECO:0000313" key="11">
    <source>
        <dbReference type="Proteomes" id="UP001165587"/>
    </source>
</evidence>
<dbReference type="Gene3D" id="2.40.30.10">
    <property type="entry name" value="Translation factors"/>
    <property type="match status" value="1"/>
</dbReference>
<keyword evidence="6" id="KW-0408">Iron</keyword>
<accession>A0AA41XH52</accession>
<evidence type="ECO:0000259" key="9">
    <source>
        <dbReference type="PROSITE" id="PS51384"/>
    </source>
</evidence>
<dbReference type="InterPro" id="IPR039261">
    <property type="entry name" value="FNR_nucleotide-bd"/>
</dbReference>
<reference evidence="10" key="1">
    <citation type="submission" date="2022-08" db="EMBL/GenBank/DDBJ databases">
        <authorList>
            <person name="Deng Y."/>
            <person name="Han X.-F."/>
            <person name="Zhang Y.-Q."/>
        </authorList>
    </citation>
    <scope>NUCLEOTIDE SEQUENCE</scope>
    <source>
        <strain evidence="10">CPCC 203407</strain>
    </source>
</reference>
<keyword evidence="4" id="KW-0479">Metal-binding</keyword>
<organism evidence="10 11">
    <name type="scientific">Herbiconiux oxytropis</name>
    <dbReference type="NCBI Taxonomy" id="2970915"/>
    <lineage>
        <taxon>Bacteria</taxon>
        <taxon>Bacillati</taxon>
        <taxon>Actinomycetota</taxon>
        <taxon>Actinomycetes</taxon>
        <taxon>Micrococcales</taxon>
        <taxon>Microbacteriaceae</taxon>
        <taxon>Herbiconiux</taxon>
    </lineage>
</organism>
<dbReference type="GO" id="GO:0051537">
    <property type="term" value="F:2 iron, 2 sulfur cluster binding"/>
    <property type="evidence" value="ECO:0007669"/>
    <property type="project" value="UniProtKB-KW"/>
</dbReference>
<dbReference type="Pfam" id="PF00111">
    <property type="entry name" value="Fer2"/>
    <property type="match status" value="1"/>
</dbReference>
<keyword evidence="11" id="KW-1185">Reference proteome</keyword>
<gene>
    <name evidence="10" type="ORF">N1028_19610</name>
</gene>
<feature type="domain" description="2Fe-2S ferredoxin-type" evidence="8">
    <location>
        <begin position="236"/>
        <end position="323"/>
    </location>
</feature>
<evidence type="ECO:0000256" key="3">
    <source>
        <dbReference type="ARBA" id="ARBA00022714"/>
    </source>
</evidence>
<evidence type="ECO:0000256" key="4">
    <source>
        <dbReference type="ARBA" id="ARBA00022723"/>
    </source>
</evidence>
<dbReference type="InterPro" id="IPR001041">
    <property type="entry name" value="2Fe-2S_ferredoxin-type"/>
</dbReference>
<dbReference type="PROSITE" id="PS51384">
    <property type="entry name" value="FAD_FR"/>
    <property type="match status" value="1"/>
</dbReference>
<dbReference type="GO" id="GO:0046872">
    <property type="term" value="F:metal ion binding"/>
    <property type="evidence" value="ECO:0007669"/>
    <property type="project" value="UniProtKB-KW"/>
</dbReference>